<protein>
    <submittedName>
        <fullName evidence="1">Uncharacterized protein</fullName>
    </submittedName>
</protein>
<dbReference type="InParanoid" id="E3N1F4"/>
<evidence type="ECO:0000313" key="1">
    <source>
        <dbReference type="EMBL" id="EFO83268.1"/>
    </source>
</evidence>
<dbReference type="Proteomes" id="UP000008281">
    <property type="component" value="Unassembled WGS sequence"/>
</dbReference>
<dbReference type="EMBL" id="DS268508">
    <property type="protein sequence ID" value="EFO83268.1"/>
    <property type="molecule type" value="Genomic_DNA"/>
</dbReference>
<keyword evidence="2" id="KW-1185">Reference proteome</keyword>
<sequence>MPVIPVQYESLKAILPHMEPNTRFQISLRMPSISSLESRIPLKIENLTLTKLETKVNESSYRLSSISVRNLKIELPKFSFFNCYCI</sequence>
<dbReference type="OMA" id="VTYANEM"/>
<reference evidence="1" key="1">
    <citation type="submission" date="2007-07" db="EMBL/GenBank/DDBJ databases">
        <title>PCAP assembly of the Caenorhabditis remanei genome.</title>
        <authorList>
            <consortium name="The Caenorhabditis remanei Sequencing Consortium"/>
            <person name="Wilson R.K."/>
        </authorList>
    </citation>
    <scope>NUCLEOTIDE SEQUENCE [LARGE SCALE GENOMIC DNA]</scope>
    <source>
        <strain evidence="1">PB4641</strain>
    </source>
</reference>
<evidence type="ECO:0000313" key="2">
    <source>
        <dbReference type="Proteomes" id="UP000008281"/>
    </source>
</evidence>
<dbReference type="AlphaFoldDB" id="E3N1F4"/>
<dbReference type="InterPro" id="IPR021942">
    <property type="entry name" value="DUF3557"/>
</dbReference>
<gene>
    <name evidence="1" type="ORF">CRE_13641</name>
</gene>
<dbReference type="PANTHER" id="PTHR31379">
    <property type="entry name" value="F-BOX C PROTEIN-RELATED-RELATED"/>
    <property type="match status" value="1"/>
</dbReference>
<name>E3N1F4_CAERE</name>
<organism evidence="2">
    <name type="scientific">Caenorhabditis remanei</name>
    <name type="common">Caenorhabditis vulgaris</name>
    <dbReference type="NCBI Taxonomy" id="31234"/>
    <lineage>
        <taxon>Eukaryota</taxon>
        <taxon>Metazoa</taxon>
        <taxon>Ecdysozoa</taxon>
        <taxon>Nematoda</taxon>
        <taxon>Chromadorea</taxon>
        <taxon>Rhabditida</taxon>
        <taxon>Rhabditina</taxon>
        <taxon>Rhabditomorpha</taxon>
        <taxon>Rhabditoidea</taxon>
        <taxon>Rhabditidae</taxon>
        <taxon>Peloderinae</taxon>
        <taxon>Caenorhabditis</taxon>
    </lineage>
</organism>
<accession>E3N1F4</accession>
<dbReference type="PANTHER" id="PTHR31379:SF1">
    <property type="entry name" value="F-BOX C PROTEIN-RELATED"/>
    <property type="match status" value="1"/>
</dbReference>
<proteinExistence type="predicted"/>
<dbReference type="OrthoDB" id="5889481at2759"/>
<dbReference type="HOGENOM" id="CLU_2500031_0_0_1"/>